<dbReference type="AlphaFoldDB" id="B1X332"/>
<evidence type="ECO:0000256" key="1">
    <source>
        <dbReference type="ARBA" id="ARBA00008725"/>
    </source>
</evidence>
<dbReference type="InterPro" id="IPR050811">
    <property type="entry name" value="Phosphate_ABC_transporter"/>
</dbReference>
<dbReference type="CDD" id="cd13654">
    <property type="entry name" value="PBP2_phosphate_like_2"/>
    <property type="match status" value="1"/>
</dbReference>
<keyword evidence="2 4" id="KW-0813">Transport</keyword>
<dbReference type="OrthoDB" id="9790048at2"/>
<reference evidence="6 7" key="1">
    <citation type="journal article" date="2008" name="Proc. Natl. Acad. Sci. U.S.A.">
        <title>The genome of Cyanothece 51142, a unicellular diazotrophic cyanobacterium important in the marine nitrogen cycle.</title>
        <authorList>
            <person name="Welsh E.A."/>
            <person name="Liberton M."/>
            <person name="Stoeckel J."/>
            <person name="Loh T."/>
            <person name="Elvitigala T."/>
            <person name="Wang C."/>
            <person name="Wollam A."/>
            <person name="Fulton R.S."/>
            <person name="Clifton S.W."/>
            <person name="Jacobs J.M."/>
            <person name="Aurora R."/>
            <person name="Ghosh B.K."/>
            <person name="Sherman L.A."/>
            <person name="Smith R.D."/>
            <person name="Wilson R.K."/>
            <person name="Pakrasi H.B."/>
        </authorList>
    </citation>
    <scope>NUCLEOTIDE SEQUENCE [LARGE SCALE GENOMIC DNA]</scope>
    <source>
        <strain evidence="7">ATCC 51142 / BH68</strain>
    </source>
</reference>
<dbReference type="SUPFAM" id="SSF53850">
    <property type="entry name" value="Periplasmic binding protein-like II"/>
    <property type="match status" value="1"/>
</dbReference>
<protein>
    <recommendedName>
        <fullName evidence="4">Phosphate-binding protein</fullName>
    </recommendedName>
</protein>
<sequence length="350" mass="38922">MAIQRRKINLGQSFIQLLLTAVLFLPACSRPITEESEPIRIDGSSTVYPITEAILKSIQSQQSEKIAKGIKIKADFSGTGGGFGKFCSGETDINGASRPISAVEMENCNRNQVRYIELPIAFDAVTVAVNSGNDWVQSMTIAELKQIWEPSAQAQINNWQQVRASWPSRALSLYGPGKDSGTFDYFTEAIVGQAGSSRTDYVYSEDDEVLVNGIAQDPNALGYFGYAYYEQNANKLKAVAIDSGSDPVAPTRETVENGSYRPLTRPLFIYVNAKRAQENRALETFVEFYLDNAKELVSEVGYIPLPEEGYHLARIQFQKFEVGTVFEGSSEFNLTIEELLRKQAKFEPER</sequence>
<comment type="similarity">
    <text evidence="1 4">Belongs to the PstS family.</text>
</comment>
<dbReference type="Gene3D" id="3.40.190.10">
    <property type="entry name" value="Periplasmic binding protein-like II"/>
    <property type="match status" value="2"/>
</dbReference>
<dbReference type="InterPro" id="IPR011862">
    <property type="entry name" value="Phos-bd"/>
</dbReference>
<dbReference type="STRING" id="43989.cce_5197"/>
<dbReference type="PANTHER" id="PTHR30570">
    <property type="entry name" value="PERIPLASMIC PHOSPHATE BINDING COMPONENT OF PHOSPHATE ABC TRANSPORTER"/>
    <property type="match status" value="1"/>
</dbReference>
<feature type="domain" description="PBP" evidence="5">
    <location>
        <begin position="35"/>
        <end position="291"/>
    </location>
</feature>
<keyword evidence="3" id="KW-0732">Signal</keyword>
<keyword evidence="4" id="KW-0592">Phosphate transport</keyword>
<evidence type="ECO:0000313" key="6">
    <source>
        <dbReference type="EMBL" id="ACB54543.1"/>
    </source>
</evidence>
<name>B1X332_CROS5</name>
<dbReference type="Proteomes" id="UP000001203">
    <property type="component" value="Chromosome linear"/>
</dbReference>
<evidence type="ECO:0000256" key="2">
    <source>
        <dbReference type="ARBA" id="ARBA00022448"/>
    </source>
</evidence>
<dbReference type="InterPro" id="IPR024370">
    <property type="entry name" value="PBP_domain"/>
</dbReference>
<dbReference type="GO" id="GO:0006817">
    <property type="term" value="P:phosphate ion transport"/>
    <property type="evidence" value="ECO:0007669"/>
    <property type="project" value="UniProtKB-UniRule"/>
</dbReference>
<accession>B1X332</accession>
<dbReference type="Pfam" id="PF12849">
    <property type="entry name" value="PBP_like_2"/>
    <property type="match status" value="1"/>
</dbReference>
<evidence type="ECO:0000259" key="5">
    <source>
        <dbReference type="Pfam" id="PF12849"/>
    </source>
</evidence>
<dbReference type="NCBIfam" id="TIGR02136">
    <property type="entry name" value="ptsS_2"/>
    <property type="match status" value="1"/>
</dbReference>
<gene>
    <name evidence="6" type="primary">ptsS4</name>
    <name evidence="6" type="ordered locus">cce_5197</name>
</gene>
<dbReference type="KEGG" id="cyt:cce_5197"/>
<dbReference type="HOGENOM" id="CLU_026228_1_0_3"/>
<dbReference type="eggNOG" id="COG0226">
    <property type="taxonomic scope" value="Bacteria"/>
</dbReference>
<dbReference type="PANTHER" id="PTHR30570:SF1">
    <property type="entry name" value="PHOSPHATE-BINDING PROTEIN PSTS"/>
    <property type="match status" value="1"/>
</dbReference>
<organism evidence="6 7">
    <name type="scientific">Crocosphaera subtropica (strain ATCC 51142 / BH68)</name>
    <name type="common">Cyanothece sp. (strain ATCC 51142)</name>
    <dbReference type="NCBI Taxonomy" id="43989"/>
    <lineage>
        <taxon>Bacteria</taxon>
        <taxon>Bacillati</taxon>
        <taxon>Cyanobacteriota</taxon>
        <taxon>Cyanophyceae</taxon>
        <taxon>Oscillatoriophycideae</taxon>
        <taxon>Chroococcales</taxon>
        <taxon>Aphanothecaceae</taxon>
        <taxon>Crocosphaera</taxon>
        <taxon>Crocosphaera subtropica</taxon>
    </lineage>
</organism>
<dbReference type="FunFam" id="3.40.190.10:FF:000156">
    <property type="entry name" value="Phosphate ABC transporter, phosphate-binding protein"/>
    <property type="match status" value="1"/>
</dbReference>
<keyword evidence="7" id="KW-1185">Reference proteome</keyword>
<evidence type="ECO:0000313" key="7">
    <source>
        <dbReference type="Proteomes" id="UP000001203"/>
    </source>
</evidence>
<evidence type="ECO:0000256" key="3">
    <source>
        <dbReference type="ARBA" id="ARBA00022729"/>
    </source>
</evidence>
<proteinExistence type="inferred from homology"/>
<evidence type="ECO:0000256" key="4">
    <source>
        <dbReference type="RuleBase" id="RU367119"/>
    </source>
</evidence>
<dbReference type="GO" id="GO:0042301">
    <property type="term" value="F:phosphate ion binding"/>
    <property type="evidence" value="ECO:0007669"/>
    <property type="project" value="UniProtKB-UniRule"/>
</dbReference>
<comment type="function">
    <text evidence="4">Involved in the system for phosphate transport across the cytoplasmic membrane.</text>
</comment>
<dbReference type="EMBL" id="CP000807">
    <property type="protein sequence ID" value="ACB54543.1"/>
    <property type="molecule type" value="Genomic_DNA"/>
</dbReference>
<dbReference type="RefSeq" id="WP_009547570.1">
    <property type="nucleotide sequence ID" value="NC_010547.1"/>
</dbReference>